<feature type="region of interest" description="Disordered" evidence="9">
    <location>
        <begin position="1273"/>
        <end position="1303"/>
    </location>
</feature>
<dbReference type="SMART" id="SM00382">
    <property type="entry name" value="AAA"/>
    <property type="match status" value="1"/>
</dbReference>
<dbReference type="Pfam" id="PF23321">
    <property type="entry name" value="R1_ABCA1"/>
    <property type="match status" value="1"/>
</dbReference>
<keyword evidence="13" id="KW-1185">Reference proteome</keyword>
<evidence type="ECO:0000313" key="13">
    <source>
        <dbReference type="Proteomes" id="UP000663828"/>
    </source>
</evidence>
<dbReference type="SUPFAM" id="SSF52540">
    <property type="entry name" value="P-loop containing nucleoside triphosphate hydrolases"/>
    <property type="match status" value="1"/>
</dbReference>
<dbReference type="GO" id="GO:0005319">
    <property type="term" value="F:lipid transporter activity"/>
    <property type="evidence" value="ECO:0007669"/>
    <property type="project" value="TreeGrafter"/>
</dbReference>
<dbReference type="InterPro" id="IPR026082">
    <property type="entry name" value="ABCA"/>
</dbReference>
<evidence type="ECO:0000256" key="4">
    <source>
        <dbReference type="ARBA" id="ARBA00022737"/>
    </source>
</evidence>
<dbReference type="InterPro" id="IPR003439">
    <property type="entry name" value="ABC_transporter-like_ATP-bd"/>
</dbReference>
<comment type="caution">
    <text evidence="12">The sequence shown here is derived from an EMBL/GenBank/DDBJ whole genome shotgun (WGS) entry which is preliminary data.</text>
</comment>
<feature type="transmembrane region" description="Helical" evidence="10">
    <location>
        <begin position="2311"/>
        <end position="2332"/>
    </location>
</feature>
<keyword evidence="4" id="KW-0677">Repeat</keyword>
<keyword evidence="7 10" id="KW-1133">Transmembrane helix</keyword>
<dbReference type="InterPro" id="IPR013525">
    <property type="entry name" value="ABC2_TM"/>
</dbReference>
<keyword evidence="3 10" id="KW-0812">Transmembrane</keyword>
<feature type="transmembrane region" description="Helical" evidence="10">
    <location>
        <begin position="1719"/>
        <end position="1743"/>
    </location>
</feature>
<evidence type="ECO:0000259" key="11">
    <source>
        <dbReference type="PROSITE" id="PS50893"/>
    </source>
</evidence>
<proteinExistence type="predicted"/>
<sequence length="2357" mass="270788">MAFAQFRILFKKNFLLRRRQPVLLLFELAWPLLLFSIVAIVRKTSPVQNRPACYHNPMPLPNSGTIGFLQSFLCNTNVSCRSKPFDAQTSSLRNYLPSVYDGILGLTEAEGVNTVLYNLPNLTRSVDHINNAFNDTFLQKLLDGRFSIADLFNNTKELRTDLIQTGLSNDLVDHFLNGSFDLTEIYNSFNKTINLEPFCRTSFLNHILTVDDSDNAEIVIKALCQLNVRNLKMDLNTFINDLNMDTLNRYFGNLSQLINGDEIQNKIQQLRDLEQTVRQLSGYGTLLQNLPNMTEIARIIPRLIQIIELVQNERDLIQLAGQMLADLHIITEERIILQLYEITQMFVDFLQRYDNMRQSLTAQDLFRSISLNTTLQSYLTITKAFENQILNSKINFHVLAEFLVGKITGAPRHRSICLQPGYWNLFILDEPTSKHLKDRVDRYCGIHNNIDPIYNNFFDGLRFDQLQKYFDDMRLPPMAFEGLTNILYTFNKAGSVENDLRLTFDSVSAVSELLTRTKTAGLNLYASYNFVKQMTRTFNPNLLKLPIFNTLDIAIPILTPLVNFDQLVSVIAGIPRGTIDNIVNSVNQINNFLTTPAPTRLMRLTTTVNMSNVLTTTTPRTRARYIDWETLYHANNFLKRNASKSFVISANMTPYRQWIKRQKRQLDIFSSFLAQPRASDSSLAYVPDFVKMFNSFSPETLELLCIEPLINLIPNDPVLSYVFGVGRLFELVNTFMSIITSTNRIRCLNNPNSDYAEISQFLRLNKTVGVIRELIQNGFQAKFSCSLIVDVVKNIQVYQNLAQIMQHNTISLDTLECFKQTILQTLERLKILPGLFRFIFSDMSIIQSIKQITPLIQIFSPIFSSNSFKFVQINDMIEDASNFTLFLQQKRNITLNHLYFNTRLAHLNSPDDLRHIFCDQKQMKNYVISFKDSPDTLEWILCRSELLYNQTYQLFIEQYGKSIQMKKFNGLDIERLFNEMPFMKSDFERLANENQWLMNLMDGFNQEEMSPIDIYKLFMNFTTHLPEFDTLRANVSYLVEKYFWALPDENMQKMILSLVDGLQTIHELSIILQENLNGLPLRDAFKNFTFILNKLRRDYGLPPLTIQLLTQARLFKDPIILFNLYTEYRQTVCNTDSLNATIYKTWPYLKFNEKFDIKKLSERLCEMPLENQAKLIRSLMKHLLIPDKIQMFVKSGGKYIVDLVNMDEKEVDVFKQVGPIVNDVNELLSRVKRLNQQVDTSQSQDQFSKITNIFCAEIDKPSNPQRQVLDEEIFTGQTKDQTKKKNETESIPQQRLSESYDEDNKVDCSDIRRSIEQSSDNGYIIWPLIKPLLMGKILYAPATPVSNAIIAKVNKTFEELDKIHQFAKAWVNSPLNLTALLSDLQNTNNIKKVLSNQFFQELFSNIIGMNSYDIQSITSMLDNFSGEANADVLKNVEAIMKQFSDYLPCIELNRFEALQTENELVERAKELHRNRMVIAGTEHIFFRFGSKISMNLFVKFVGIVFSNLNSSNPNANFLPPHIHVKIRMDVDSVRTTEQLTSWLFFPGPENDYFLEMHYLRGFIQLQDLIERAVIDLHFEDTKKPPTNPVVYMQLMPYPCYRGDPGKESSYVNYFILPILGTLMWTATLGVSIKNLMRERERNVEQTMKIMGLNSTINFIAWLICSFIPMVIVSIIVAVVLKYGEIFPASDLTVTVTPLLTLALSALMLGYLISAFFTKANLATLCGILIYFISYLPFILVMFLETKMQLGHKLLISLSSATAFGYSSIYLTRFEYQGEGVQWNTVFKSIFPNDQMNFGIACVMMLVDSIIYGLIGKYIRSVLPGKNARKKPLWYPCLPSTWCFWKKRSKFGDGANSLFHIERDHQPNPFTVRMKQIDPNNEQEPTDLPVGISFENLSKHYGQKKKAVENLSLKLYENQITALLGHNGAGKTTTINVLTGIYPPTNGTASIYGQDITTDYEQIRKNVGLCPQEDILFDFMTVREHLQFYGRLKGNMSSKELDRDINELLTSMGLWVFQHERVSSLSGGVRRRVSVSIAFVAGSRTVILDEPTSGVDPCARRSIWEVIFKHRAGRTILLTTHYLDEADTLSDRIAIIHQGRLLCSGSSMFLKNRFGRGYSLTIDLKLKLNNKMKVVESKQFKDVNNFILQEMPDATLREHIGSEITYSLKLEQRNKFASLFKQLELNKERLAVGNYGLSDTTLEEVFLWVTELADQGKMDESNDNATIPKIVIEQTGFSSALSDDSGLGGESNATMDGISTISSSIAQLPTTTNVILAPLTRPPRVTGRKLYFHQFQTLLLKRFHHTKRNWKVFLSHLILPLLFVAMSMGFTLVRPSQVFQRPWLLTPAMYDQSAMFVK</sequence>
<feature type="transmembrane region" description="Helical" evidence="10">
    <location>
        <begin position="1656"/>
        <end position="1679"/>
    </location>
</feature>
<feature type="transmembrane region" description="Helical" evidence="10">
    <location>
        <begin position="21"/>
        <end position="41"/>
    </location>
</feature>
<dbReference type="GO" id="GO:0140359">
    <property type="term" value="F:ABC-type transporter activity"/>
    <property type="evidence" value="ECO:0007669"/>
    <property type="project" value="InterPro"/>
</dbReference>
<dbReference type="CDD" id="cd03263">
    <property type="entry name" value="ABC_subfamily_A"/>
    <property type="match status" value="1"/>
</dbReference>
<dbReference type="PANTHER" id="PTHR19229">
    <property type="entry name" value="ATP-BINDING CASSETTE TRANSPORTER SUBFAMILY A ABCA"/>
    <property type="match status" value="1"/>
</dbReference>
<feature type="transmembrane region" description="Helical" evidence="10">
    <location>
        <begin position="1797"/>
        <end position="1818"/>
    </location>
</feature>
<feature type="transmembrane region" description="Helical" evidence="10">
    <location>
        <begin position="1613"/>
        <end position="1635"/>
    </location>
</feature>
<evidence type="ECO:0000256" key="8">
    <source>
        <dbReference type="ARBA" id="ARBA00023136"/>
    </source>
</evidence>
<dbReference type="Pfam" id="PF12698">
    <property type="entry name" value="ABC2_membrane_3"/>
    <property type="match status" value="1"/>
</dbReference>
<feature type="transmembrane region" description="Helical" evidence="10">
    <location>
        <begin position="1691"/>
        <end position="1712"/>
    </location>
</feature>
<evidence type="ECO:0000256" key="7">
    <source>
        <dbReference type="ARBA" id="ARBA00022989"/>
    </source>
</evidence>
<evidence type="ECO:0000256" key="6">
    <source>
        <dbReference type="ARBA" id="ARBA00022840"/>
    </source>
</evidence>
<dbReference type="GO" id="GO:0016020">
    <property type="term" value="C:membrane"/>
    <property type="evidence" value="ECO:0007669"/>
    <property type="project" value="UniProtKB-SubCell"/>
</dbReference>
<organism evidence="12 13">
    <name type="scientific">Adineta ricciae</name>
    <name type="common">Rotifer</name>
    <dbReference type="NCBI Taxonomy" id="249248"/>
    <lineage>
        <taxon>Eukaryota</taxon>
        <taxon>Metazoa</taxon>
        <taxon>Spiralia</taxon>
        <taxon>Gnathifera</taxon>
        <taxon>Rotifera</taxon>
        <taxon>Eurotatoria</taxon>
        <taxon>Bdelloidea</taxon>
        <taxon>Adinetida</taxon>
        <taxon>Adinetidae</taxon>
        <taxon>Adineta</taxon>
    </lineage>
</organism>
<dbReference type="InterPro" id="IPR003593">
    <property type="entry name" value="AAA+_ATPase"/>
</dbReference>
<dbReference type="PANTHER" id="PTHR19229:SF250">
    <property type="entry name" value="ABC TRANSPORTER DOMAIN-CONTAINING PROTEIN-RELATED"/>
    <property type="match status" value="1"/>
</dbReference>
<evidence type="ECO:0000256" key="1">
    <source>
        <dbReference type="ARBA" id="ARBA00004141"/>
    </source>
</evidence>
<name>A0A814DXF9_ADIRI</name>
<reference evidence="12" key="1">
    <citation type="submission" date="2021-02" db="EMBL/GenBank/DDBJ databases">
        <authorList>
            <person name="Nowell W R."/>
        </authorList>
    </citation>
    <scope>NUCLEOTIDE SEQUENCE</scope>
</reference>
<evidence type="ECO:0000313" key="12">
    <source>
        <dbReference type="EMBL" id="CAF0963140.1"/>
    </source>
</evidence>
<keyword evidence="8 10" id="KW-0472">Membrane</keyword>
<dbReference type="InterPro" id="IPR056264">
    <property type="entry name" value="R2_ABCA1-4-like"/>
</dbReference>
<dbReference type="InterPro" id="IPR027417">
    <property type="entry name" value="P-loop_NTPase"/>
</dbReference>
<dbReference type="Proteomes" id="UP000663828">
    <property type="component" value="Unassembled WGS sequence"/>
</dbReference>
<dbReference type="GO" id="GO:0016887">
    <property type="term" value="F:ATP hydrolysis activity"/>
    <property type="evidence" value="ECO:0007669"/>
    <property type="project" value="InterPro"/>
</dbReference>
<evidence type="ECO:0000256" key="9">
    <source>
        <dbReference type="SAM" id="MobiDB-lite"/>
    </source>
</evidence>
<accession>A0A814DXF9</accession>
<keyword evidence="5" id="KW-0547">Nucleotide-binding</keyword>
<keyword evidence="6" id="KW-0067">ATP-binding</keyword>
<evidence type="ECO:0000256" key="2">
    <source>
        <dbReference type="ARBA" id="ARBA00022448"/>
    </source>
</evidence>
<evidence type="ECO:0000256" key="5">
    <source>
        <dbReference type="ARBA" id="ARBA00022741"/>
    </source>
</evidence>
<protein>
    <recommendedName>
        <fullName evidence="11">ABC transporter domain-containing protein</fullName>
    </recommendedName>
</protein>
<dbReference type="GO" id="GO:0005524">
    <property type="term" value="F:ATP binding"/>
    <property type="evidence" value="ECO:0007669"/>
    <property type="project" value="UniProtKB-KW"/>
</dbReference>
<gene>
    <name evidence="12" type="ORF">XAT740_LOCUS11286</name>
</gene>
<evidence type="ECO:0000256" key="3">
    <source>
        <dbReference type="ARBA" id="ARBA00022692"/>
    </source>
</evidence>
<dbReference type="PROSITE" id="PS50893">
    <property type="entry name" value="ABC_TRANSPORTER_2"/>
    <property type="match status" value="1"/>
</dbReference>
<dbReference type="EMBL" id="CAJNOR010000617">
    <property type="protein sequence ID" value="CAF0963140.1"/>
    <property type="molecule type" value="Genomic_DNA"/>
</dbReference>
<feature type="domain" description="ABC transporter" evidence="11">
    <location>
        <begin position="1891"/>
        <end position="2122"/>
    </location>
</feature>
<keyword evidence="2" id="KW-0813">Transport</keyword>
<dbReference type="FunFam" id="3.40.50.300:FF:000298">
    <property type="entry name" value="ATP-binding cassette sub-family A member 12"/>
    <property type="match status" value="1"/>
</dbReference>
<dbReference type="Pfam" id="PF00005">
    <property type="entry name" value="ABC_tran"/>
    <property type="match status" value="1"/>
</dbReference>
<dbReference type="Gene3D" id="3.40.50.300">
    <property type="entry name" value="P-loop containing nucleotide triphosphate hydrolases"/>
    <property type="match status" value="1"/>
</dbReference>
<evidence type="ECO:0000256" key="10">
    <source>
        <dbReference type="SAM" id="Phobius"/>
    </source>
</evidence>
<comment type="subcellular location">
    <subcellularLocation>
        <location evidence="1">Membrane</location>
        <topology evidence="1">Multi-pass membrane protein</topology>
    </subcellularLocation>
</comment>